<proteinExistence type="predicted"/>
<dbReference type="InterPro" id="IPR039586">
    <property type="entry name" value="CFAP46"/>
</dbReference>
<keyword evidence="2" id="KW-1185">Reference proteome</keyword>
<sequence>MKQILETYSPQFTAQWQGIMGNEHVPSHAELEQLLNKSSAFVFYGTERFLANLMPSRLVAMNVAECQIVILFDLFQSSRTFFRQSKLDENKSLLQLSLEDPLNAVILLSLTGVSSVMANQWHTTLIENAKRADIVFENLLKLGHTTGQTMQAMQKQSALSGTSDNLGSNNQGHLIVMDTEQRRKQMNDDDQAQEGLLPSDFNCVLYGLPNLVVM</sequence>
<reference evidence="1" key="2">
    <citation type="submission" date="2025-08" db="UniProtKB">
        <authorList>
            <consortium name="Ensembl"/>
        </authorList>
    </citation>
    <scope>IDENTIFICATION</scope>
</reference>
<dbReference type="GO" id="GO:0060294">
    <property type="term" value="P:cilium movement involved in cell motility"/>
    <property type="evidence" value="ECO:0007669"/>
    <property type="project" value="InterPro"/>
</dbReference>
<dbReference type="AlphaFoldDB" id="A0A8C4SDR5"/>
<accession>A0A8C4SDR5</accession>
<dbReference type="PANTHER" id="PTHR15977">
    <property type="entry name" value="CILIA- AND FLAGELLA-ASSOCIATED PROTEIN 46"/>
    <property type="match status" value="1"/>
</dbReference>
<evidence type="ECO:0000313" key="2">
    <source>
        <dbReference type="Proteomes" id="UP000694620"/>
    </source>
</evidence>
<dbReference type="GO" id="GO:0035082">
    <property type="term" value="P:axoneme assembly"/>
    <property type="evidence" value="ECO:0007669"/>
    <property type="project" value="InterPro"/>
</dbReference>
<name>A0A8C4SDR5_ERPCA</name>
<dbReference type="Ensembl" id="ENSECRT00000015638.1">
    <property type="protein sequence ID" value="ENSECRP00000015368.1"/>
    <property type="gene ID" value="ENSECRG00000010254.1"/>
</dbReference>
<reference evidence="1" key="1">
    <citation type="submission" date="2021-06" db="EMBL/GenBank/DDBJ databases">
        <authorList>
            <consortium name="Wellcome Sanger Institute Data Sharing"/>
        </authorList>
    </citation>
    <scope>NUCLEOTIDE SEQUENCE [LARGE SCALE GENOMIC DNA]</scope>
</reference>
<protein>
    <submittedName>
        <fullName evidence="1">Uncharacterized protein</fullName>
    </submittedName>
</protein>
<dbReference type="PANTHER" id="PTHR15977:SF15">
    <property type="entry name" value="CILIA- AND FLAGELLA-ASSOCIATED PROTEIN 46"/>
    <property type="match status" value="1"/>
</dbReference>
<organism evidence="1 2">
    <name type="scientific">Erpetoichthys calabaricus</name>
    <name type="common">Rope fish</name>
    <name type="synonym">Calamoichthys calabaricus</name>
    <dbReference type="NCBI Taxonomy" id="27687"/>
    <lineage>
        <taxon>Eukaryota</taxon>
        <taxon>Metazoa</taxon>
        <taxon>Chordata</taxon>
        <taxon>Craniata</taxon>
        <taxon>Vertebrata</taxon>
        <taxon>Euteleostomi</taxon>
        <taxon>Actinopterygii</taxon>
        <taxon>Polypteriformes</taxon>
        <taxon>Polypteridae</taxon>
        <taxon>Erpetoichthys</taxon>
    </lineage>
</organism>
<reference evidence="1" key="3">
    <citation type="submission" date="2025-09" db="UniProtKB">
        <authorList>
            <consortium name="Ensembl"/>
        </authorList>
    </citation>
    <scope>IDENTIFICATION</scope>
</reference>
<dbReference type="Proteomes" id="UP000694620">
    <property type="component" value="Chromosome 2"/>
</dbReference>
<evidence type="ECO:0000313" key="1">
    <source>
        <dbReference type="Ensembl" id="ENSECRP00000015368.1"/>
    </source>
</evidence>
<dbReference type="GeneTree" id="ENSGT00570000079216"/>